<dbReference type="InterPro" id="IPR036291">
    <property type="entry name" value="NAD(P)-bd_dom_sf"/>
</dbReference>
<sequence length="62" mass="6354">MSVIYTRVALIGLGLIAGSMAHAMRRADLAGEIVGTARSAETRQIARGSACATGSSTPPPKR</sequence>
<evidence type="ECO:0000313" key="1">
    <source>
        <dbReference type="EMBL" id="AHM04294.1"/>
    </source>
</evidence>
<name>W8RSV8_9RHOB</name>
<dbReference type="Gene3D" id="3.40.50.720">
    <property type="entry name" value="NAD(P)-binding Rossmann-like Domain"/>
    <property type="match status" value="1"/>
</dbReference>
<reference evidence="1 2" key="1">
    <citation type="submission" date="2013-03" db="EMBL/GenBank/DDBJ databases">
        <authorList>
            <person name="Fiebig A."/>
            <person name="Goeker M."/>
            <person name="Klenk H.-P.P."/>
        </authorList>
    </citation>
    <scope>NUCLEOTIDE SEQUENCE [LARGE SCALE GENOMIC DNA]</scope>
    <source>
        <strain evidence="2">DSM 19469</strain>
    </source>
</reference>
<gene>
    <name evidence="1" type="ORF">roselon_01937</name>
</gene>
<dbReference type="GO" id="GO:0008977">
    <property type="term" value="F:prephenate dehydrogenase (NAD+) activity"/>
    <property type="evidence" value="ECO:0007669"/>
    <property type="project" value="UniProtKB-EC"/>
</dbReference>
<dbReference type="eggNOG" id="COG0287">
    <property type="taxonomic scope" value="Bacteria"/>
</dbReference>
<keyword evidence="2" id="KW-1185">Reference proteome</keyword>
<dbReference type="EMBL" id="CP004372">
    <property type="protein sequence ID" value="AHM04294.1"/>
    <property type="molecule type" value="Genomic_DNA"/>
</dbReference>
<dbReference type="Proteomes" id="UP000019593">
    <property type="component" value="Chromosome"/>
</dbReference>
<dbReference type="EC" id="1.3.1.43" evidence="1"/>
<dbReference type="AlphaFoldDB" id="W8RSV8"/>
<dbReference type="SUPFAM" id="SSF51735">
    <property type="entry name" value="NAD(P)-binding Rossmann-fold domains"/>
    <property type="match status" value="1"/>
</dbReference>
<proteinExistence type="predicted"/>
<dbReference type="STRING" id="1294273.roselon_01937"/>
<dbReference type="EC" id="1.3.1.12" evidence="1"/>
<organism evidence="1 2">
    <name type="scientific">Roseicyclus elongatus DSM 19469</name>
    <dbReference type="NCBI Taxonomy" id="1294273"/>
    <lineage>
        <taxon>Bacteria</taxon>
        <taxon>Pseudomonadati</taxon>
        <taxon>Pseudomonadota</taxon>
        <taxon>Alphaproteobacteria</taxon>
        <taxon>Rhodobacterales</taxon>
        <taxon>Roseobacteraceae</taxon>
        <taxon>Roseicyclus</taxon>
    </lineage>
</organism>
<dbReference type="KEGG" id="red:roselon_01937"/>
<dbReference type="GO" id="GO:0047794">
    <property type="term" value="F:cyclohexadienyl dehydrogenase activity"/>
    <property type="evidence" value="ECO:0007669"/>
    <property type="project" value="UniProtKB-EC"/>
</dbReference>
<dbReference type="PATRIC" id="fig|1294273.3.peg.1909"/>
<protein>
    <submittedName>
        <fullName evidence="1">Cyclohexadienyl dehydrogenase</fullName>
        <ecNumber evidence="1">1.3.1.12</ecNumber>
        <ecNumber evidence="1">1.3.1.43</ecNumber>
    </submittedName>
</protein>
<accession>W8RSV8</accession>
<evidence type="ECO:0000313" key="2">
    <source>
        <dbReference type="Proteomes" id="UP000019593"/>
    </source>
</evidence>
<keyword evidence="1" id="KW-0560">Oxidoreductase</keyword>
<dbReference type="HOGENOM" id="CLU_2901421_0_0_5"/>